<evidence type="ECO:0000313" key="8">
    <source>
        <dbReference type="Proteomes" id="UP000270342"/>
    </source>
</evidence>
<dbReference type="EMBL" id="RBZU01000008">
    <property type="protein sequence ID" value="RKP51930.1"/>
    <property type="molecule type" value="Genomic_DNA"/>
</dbReference>
<dbReference type="OrthoDB" id="9781691at2"/>
<reference evidence="7 8" key="1">
    <citation type="submission" date="2018-10" db="EMBL/GenBank/DDBJ databases">
        <title>Robbsia sp. DHC34, isolated from soil.</title>
        <authorList>
            <person name="Gao Z.-H."/>
            <person name="Qiu L.-H."/>
        </authorList>
    </citation>
    <scope>NUCLEOTIDE SEQUENCE [LARGE SCALE GENOMIC DNA]</scope>
    <source>
        <strain evidence="7 8">DHC34</strain>
    </source>
</reference>
<organism evidence="7 8">
    <name type="scientific">Pararobbsia silviterrae</name>
    <dbReference type="NCBI Taxonomy" id="1792498"/>
    <lineage>
        <taxon>Bacteria</taxon>
        <taxon>Pseudomonadati</taxon>
        <taxon>Pseudomonadota</taxon>
        <taxon>Betaproteobacteria</taxon>
        <taxon>Burkholderiales</taxon>
        <taxon>Burkholderiaceae</taxon>
        <taxon>Pararobbsia</taxon>
    </lineage>
</organism>
<dbReference type="Gene3D" id="2.60.40.10">
    <property type="entry name" value="Immunoglobulins"/>
    <property type="match status" value="1"/>
</dbReference>
<dbReference type="InterPro" id="IPR026891">
    <property type="entry name" value="Fn3-like"/>
</dbReference>
<dbReference type="PANTHER" id="PTHR42715:SF10">
    <property type="entry name" value="BETA-GLUCOSIDASE"/>
    <property type="match status" value="1"/>
</dbReference>
<comment type="similarity">
    <text evidence="1">Belongs to the glycosyl hydrolase 3 family.</text>
</comment>
<proteinExistence type="inferred from homology"/>
<dbReference type="SMART" id="SM01217">
    <property type="entry name" value="Fn3_like"/>
    <property type="match status" value="1"/>
</dbReference>
<evidence type="ECO:0000256" key="2">
    <source>
        <dbReference type="ARBA" id="ARBA00022801"/>
    </source>
</evidence>
<dbReference type="SUPFAM" id="SSF52279">
    <property type="entry name" value="Beta-D-glucan exohydrolase, C-terminal domain"/>
    <property type="match status" value="1"/>
</dbReference>
<gene>
    <name evidence="7" type="ORF">D7S86_18495</name>
</gene>
<evidence type="ECO:0000313" key="7">
    <source>
        <dbReference type="EMBL" id="RKP51930.1"/>
    </source>
</evidence>
<dbReference type="Pfam" id="PF01915">
    <property type="entry name" value="Glyco_hydro_3_C"/>
    <property type="match status" value="1"/>
</dbReference>
<evidence type="ECO:0000259" key="6">
    <source>
        <dbReference type="SMART" id="SM01217"/>
    </source>
</evidence>
<dbReference type="InterPro" id="IPR001764">
    <property type="entry name" value="Glyco_hydro_3_N"/>
</dbReference>
<dbReference type="InterPro" id="IPR002772">
    <property type="entry name" value="Glyco_hydro_3_C"/>
</dbReference>
<keyword evidence="8" id="KW-1185">Reference proteome</keyword>
<evidence type="ECO:0000256" key="5">
    <source>
        <dbReference type="ARBA" id="ARBA00032594"/>
    </source>
</evidence>
<dbReference type="FunFam" id="2.60.40.10:FF:000495">
    <property type="entry name" value="Periplasmic beta-glucosidase"/>
    <property type="match status" value="1"/>
</dbReference>
<dbReference type="AlphaFoldDB" id="A0A494XML3"/>
<dbReference type="Pfam" id="PF00933">
    <property type="entry name" value="Glyco_hydro_3"/>
    <property type="match status" value="1"/>
</dbReference>
<dbReference type="GO" id="GO:0008422">
    <property type="term" value="F:beta-glucosidase activity"/>
    <property type="evidence" value="ECO:0007669"/>
    <property type="project" value="UniProtKB-ARBA"/>
</dbReference>
<dbReference type="PRINTS" id="PR00133">
    <property type="entry name" value="GLHYDRLASE3"/>
</dbReference>
<dbReference type="InterPro" id="IPR050288">
    <property type="entry name" value="Cellulose_deg_GH3"/>
</dbReference>
<dbReference type="InterPro" id="IPR017853">
    <property type="entry name" value="GH"/>
</dbReference>
<dbReference type="Proteomes" id="UP000270342">
    <property type="component" value="Unassembled WGS sequence"/>
</dbReference>
<dbReference type="InterPro" id="IPR036962">
    <property type="entry name" value="Glyco_hydro_3_N_sf"/>
</dbReference>
<dbReference type="InterPro" id="IPR036881">
    <property type="entry name" value="Glyco_hydro_3_C_sf"/>
</dbReference>
<evidence type="ECO:0000256" key="3">
    <source>
        <dbReference type="ARBA" id="ARBA00031448"/>
    </source>
</evidence>
<dbReference type="GO" id="GO:0005975">
    <property type="term" value="P:carbohydrate metabolic process"/>
    <property type="evidence" value="ECO:0007669"/>
    <property type="project" value="InterPro"/>
</dbReference>
<dbReference type="SUPFAM" id="SSF51445">
    <property type="entry name" value="(Trans)glycosidases"/>
    <property type="match status" value="1"/>
</dbReference>
<comment type="caution">
    <text evidence="7">The sequence shown here is derived from an EMBL/GenBank/DDBJ whole genome shotgun (WGS) entry which is preliminary data.</text>
</comment>
<feature type="domain" description="Fibronectin type III-like" evidence="6">
    <location>
        <begin position="690"/>
        <end position="759"/>
    </location>
</feature>
<dbReference type="Gene3D" id="3.20.20.300">
    <property type="entry name" value="Glycoside hydrolase, family 3, N-terminal domain"/>
    <property type="match status" value="1"/>
</dbReference>
<keyword evidence="2" id="KW-0378">Hydrolase</keyword>
<accession>A0A494XML3</accession>
<evidence type="ECO:0000256" key="1">
    <source>
        <dbReference type="ARBA" id="ARBA00005336"/>
    </source>
</evidence>
<dbReference type="RefSeq" id="WP_121088333.1">
    <property type="nucleotide sequence ID" value="NZ_RBZU01000008.1"/>
</dbReference>
<name>A0A494XML3_9BURK</name>
<dbReference type="Gene3D" id="3.40.50.1700">
    <property type="entry name" value="Glycoside hydrolase family 3 C-terminal domain"/>
    <property type="match status" value="1"/>
</dbReference>
<sequence length="798" mass="85602">MSHPYQDPSRPIPERVADLLARMTIEEKIAQMHAFWLFLSQDGLHRTRGDAFTGESDQSQLQARLKLGLGQITRPLGSHSVDAREGVRALNALQKFLREETRLGIPALSHEECLVGLMTRGATLFPAAINYGTTWNPELIEQIAAAIGDEARSIGCHQGLAPVLDVSRDVRWGRTEETFGEDPYLIGVLATRYVRGLQGKHRDLLATLKHYVGHSFSEGARNHAPVHLGPRELSDIFLLPFEMAVKQANAGSVMPAYHDVDNEPAHSSHYLLTEVLRNQWGFDGLVVADYVGVSLLYQHHGVAADPAEAAAQSFNAGLDVELPGDDCAAHLRQALERGQITTAKIDEIVSRVLTEKFRLGLFENPYTDENKIDLQNANAKALAEQAAEQSLVLLENNGILPIAPNAGKRIAVIGPTANDPLAMLGGYSFPVHLIINDMTSDASDIVTPLAGLQAVYGDAVRYAPGCVILGERKAGAPVFPGDVTDGSTLSLESPVSRDTSLIDAAVQTARDSDLAIVFVGDLAGLFQTGTVGEGSDTDSLNLPGVQQQLLEAVVATGKPTIAVLTGGRPYLLNGVEHQLAALAMAFAPGQQAGVALANLISGKATPSGRLVVSVPKSVGAMPYFYNHKLKSAGTPIAFHFGSRYPFGHGLTYTTFDYANLSIEKDTLDIETGEVVASFDLTNTGARDGVEVVQLYVRDELASAVRPVKELKAFARVALKAGETARVTLRVPVDMLNLTNAALKRVVEPGVFDIQVGPSSANVPLHAKVNVVGQVRELGRVWRMESTSSVARQEAHAGA</sequence>
<evidence type="ECO:0000256" key="4">
    <source>
        <dbReference type="ARBA" id="ARBA00032194"/>
    </source>
</evidence>
<protein>
    <recommendedName>
        <fullName evidence="5">Beta-D-glucoside glucohydrolase</fullName>
    </recommendedName>
    <alternativeName>
        <fullName evidence="3">Cellobiase</fullName>
    </alternativeName>
    <alternativeName>
        <fullName evidence="4">Gentiobiase</fullName>
    </alternativeName>
</protein>
<dbReference type="Pfam" id="PF14310">
    <property type="entry name" value="Fn3-like"/>
    <property type="match status" value="1"/>
</dbReference>
<dbReference type="InterPro" id="IPR013783">
    <property type="entry name" value="Ig-like_fold"/>
</dbReference>
<dbReference type="PANTHER" id="PTHR42715">
    <property type="entry name" value="BETA-GLUCOSIDASE"/>
    <property type="match status" value="1"/>
</dbReference>